<evidence type="ECO:0000313" key="3">
    <source>
        <dbReference type="EMBL" id="RIJ48305.1"/>
    </source>
</evidence>
<comment type="caution">
    <text evidence="3">The sequence shown here is derived from an EMBL/GenBank/DDBJ whole genome shotgun (WGS) entry which is preliminary data.</text>
</comment>
<dbReference type="InterPro" id="IPR015943">
    <property type="entry name" value="WD40/YVTN_repeat-like_dom_sf"/>
</dbReference>
<dbReference type="Proteomes" id="UP000265926">
    <property type="component" value="Unassembled WGS sequence"/>
</dbReference>
<evidence type="ECO:0000259" key="2">
    <source>
        <dbReference type="Pfam" id="PF13360"/>
    </source>
</evidence>
<keyword evidence="4" id="KW-1185">Reference proteome</keyword>
<reference evidence="3 4" key="1">
    <citation type="submission" date="2018-08" db="EMBL/GenBank/DDBJ databases">
        <title>Pallidiluteibacterium maritimus gen. nov., sp. nov., isolated from coastal sediment.</title>
        <authorList>
            <person name="Zhou L.Y."/>
        </authorList>
    </citation>
    <scope>NUCLEOTIDE SEQUENCE [LARGE SCALE GENOMIC DNA]</scope>
    <source>
        <strain evidence="3 4">XSD2</strain>
    </source>
</reference>
<feature type="transmembrane region" description="Helical" evidence="1">
    <location>
        <begin position="7"/>
        <end position="25"/>
    </location>
</feature>
<dbReference type="EMBL" id="QWGR01000005">
    <property type="protein sequence ID" value="RIJ48305.1"/>
    <property type="molecule type" value="Genomic_DNA"/>
</dbReference>
<proteinExistence type="predicted"/>
<sequence>MTKRTINIILSSVGVLGFVALLWWMNTDPTREFTVNLEGADNRGEGNAFVQEVNIGEHFEEYASDYKELSETWTNFRGADYDNISKSPVKLLDKFPAEGPKILWSVELGEGHSGAAIYKGLAYVMDYDEEERADKLRCFSLIDGKEQWSRGYDVTVKRNHGMSRTIPAITEDYIVTIGPKCHVMCLDRETGDFRWGLDIVKEYGTEIPFWYTGQCPIIDNGVAILAAGGSEMMLAVDCATGEKLWETPNPHGWQMSHSSIVPFTFGGRKMYVYSAIGGMLGVAADGPDAGSVLWETNTWNHSVVAPSPVCLPDGKIFMTAGYGAGSMVLQLSESGGKFSIAPIDEYSPKDGLACEQQTPIYWNGFLFGILPKDGGALRNQLVCVNPADTKKVVWSSGKETRFGLGPFFMADNKLFILNDDGTLTIARPSTKEYIQLDQVKVIEDAHDAWAPFALADGYLLMRDSKTMVCIDLNI</sequence>
<keyword evidence="1" id="KW-1133">Transmembrane helix</keyword>
<evidence type="ECO:0000256" key="1">
    <source>
        <dbReference type="SAM" id="Phobius"/>
    </source>
</evidence>
<feature type="domain" description="Pyrrolo-quinoline quinone repeat" evidence="2">
    <location>
        <begin position="101"/>
        <end position="254"/>
    </location>
</feature>
<accession>A0A399T0U1</accession>
<organism evidence="3 4">
    <name type="scientific">Maribellus luteus</name>
    <dbReference type="NCBI Taxonomy" id="2305463"/>
    <lineage>
        <taxon>Bacteria</taxon>
        <taxon>Pseudomonadati</taxon>
        <taxon>Bacteroidota</taxon>
        <taxon>Bacteroidia</taxon>
        <taxon>Marinilabiliales</taxon>
        <taxon>Prolixibacteraceae</taxon>
        <taxon>Maribellus</taxon>
    </lineage>
</organism>
<keyword evidence="1" id="KW-0472">Membrane</keyword>
<keyword evidence="1" id="KW-0812">Transmembrane</keyword>
<dbReference type="AlphaFoldDB" id="A0A399T0U1"/>
<protein>
    <recommendedName>
        <fullName evidence="2">Pyrrolo-quinoline quinone repeat domain-containing protein</fullName>
    </recommendedName>
</protein>
<dbReference type="Gene3D" id="2.130.10.10">
    <property type="entry name" value="YVTN repeat-like/Quinoprotein amine dehydrogenase"/>
    <property type="match status" value="1"/>
</dbReference>
<dbReference type="PANTHER" id="PTHR34512:SF30">
    <property type="entry name" value="OUTER MEMBRANE PROTEIN ASSEMBLY FACTOR BAMB"/>
    <property type="match status" value="1"/>
</dbReference>
<dbReference type="Pfam" id="PF13360">
    <property type="entry name" value="PQQ_2"/>
    <property type="match status" value="1"/>
</dbReference>
<dbReference type="OrthoDB" id="1111963at2"/>
<name>A0A399T0U1_9BACT</name>
<dbReference type="SUPFAM" id="SSF50998">
    <property type="entry name" value="Quinoprotein alcohol dehydrogenase-like"/>
    <property type="match status" value="1"/>
</dbReference>
<dbReference type="PANTHER" id="PTHR34512">
    <property type="entry name" value="CELL SURFACE PROTEIN"/>
    <property type="match status" value="1"/>
</dbReference>
<dbReference type="RefSeq" id="WP_119438036.1">
    <property type="nucleotide sequence ID" value="NZ_QWGR01000005.1"/>
</dbReference>
<dbReference type="InterPro" id="IPR002372">
    <property type="entry name" value="PQQ_rpt_dom"/>
</dbReference>
<evidence type="ECO:0000313" key="4">
    <source>
        <dbReference type="Proteomes" id="UP000265926"/>
    </source>
</evidence>
<dbReference type="InterPro" id="IPR011047">
    <property type="entry name" value="Quinoprotein_ADH-like_sf"/>
</dbReference>
<gene>
    <name evidence="3" type="ORF">D1614_11285</name>
</gene>